<dbReference type="RefSeq" id="WP_386345167.1">
    <property type="nucleotide sequence ID" value="NZ_JBHSFG010000042.1"/>
</dbReference>
<proteinExistence type="predicted"/>
<evidence type="ECO:0000313" key="1">
    <source>
        <dbReference type="EMBL" id="MFC4467688.1"/>
    </source>
</evidence>
<organism evidence="1 2">
    <name type="scientific">Streptomyces xiangluensis</name>
    <dbReference type="NCBI Taxonomy" id="2665720"/>
    <lineage>
        <taxon>Bacteria</taxon>
        <taxon>Bacillati</taxon>
        <taxon>Actinomycetota</taxon>
        <taxon>Actinomycetes</taxon>
        <taxon>Kitasatosporales</taxon>
        <taxon>Streptomycetaceae</taxon>
        <taxon>Streptomyces</taxon>
    </lineage>
</organism>
<sequence length="75" mass="8178">MISGIPELRTVLEPEARAWLDTSVDRALADPTAIGALFSPVRRRRGRARIDDHRTVEDITPAIRAFAPAALDGVS</sequence>
<dbReference type="Proteomes" id="UP001596012">
    <property type="component" value="Unassembled WGS sequence"/>
</dbReference>
<protein>
    <submittedName>
        <fullName evidence="1">Uncharacterized protein</fullName>
    </submittedName>
</protein>
<gene>
    <name evidence="1" type="ORF">ACFPH6_24695</name>
</gene>
<name>A0ABV8YUV9_9ACTN</name>
<reference evidence="2" key="1">
    <citation type="journal article" date="2019" name="Int. J. Syst. Evol. Microbiol.">
        <title>The Global Catalogue of Microorganisms (GCM) 10K type strain sequencing project: providing services to taxonomists for standard genome sequencing and annotation.</title>
        <authorList>
            <consortium name="The Broad Institute Genomics Platform"/>
            <consortium name="The Broad Institute Genome Sequencing Center for Infectious Disease"/>
            <person name="Wu L."/>
            <person name="Ma J."/>
        </authorList>
    </citation>
    <scope>NUCLEOTIDE SEQUENCE [LARGE SCALE GENOMIC DNA]</scope>
    <source>
        <strain evidence="2">DT43</strain>
    </source>
</reference>
<evidence type="ECO:0000313" key="2">
    <source>
        <dbReference type="Proteomes" id="UP001596012"/>
    </source>
</evidence>
<accession>A0ABV8YUV9</accession>
<comment type="caution">
    <text evidence="1">The sequence shown here is derived from an EMBL/GenBank/DDBJ whole genome shotgun (WGS) entry which is preliminary data.</text>
</comment>
<dbReference type="EMBL" id="JBHSFG010000042">
    <property type="protein sequence ID" value="MFC4467688.1"/>
    <property type="molecule type" value="Genomic_DNA"/>
</dbReference>
<keyword evidence="2" id="KW-1185">Reference proteome</keyword>